<dbReference type="GO" id="GO:0005886">
    <property type="term" value="C:plasma membrane"/>
    <property type="evidence" value="ECO:0007669"/>
    <property type="project" value="TreeGrafter"/>
</dbReference>
<feature type="transmembrane region" description="Helical" evidence="6">
    <location>
        <begin position="162"/>
        <end position="178"/>
    </location>
</feature>
<name>A0A7T3F7U5_9MICC</name>
<proteinExistence type="predicted"/>
<evidence type="ECO:0000256" key="3">
    <source>
        <dbReference type="ARBA" id="ARBA00022989"/>
    </source>
</evidence>
<protein>
    <submittedName>
        <fullName evidence="7">Divalent metal cation transporter</fullName>
    </submittedName>
</protein>
<evidence type="ECO:0000313" key="7">
    <source>
        <dbReference type="EMBL" id="QPT54192.1"/>
    </source>
</evidence>
<organism evidence="7 8">
    <name type="scientific">Rothia kristinae</name>
    <dbReference type="NCBI Taxonomy" id="37923"/>
    <lineage>
        <taxon>Bacteria</taxon>
        <taxon>Bacillati</taxon>
        <taxon>Actinomycetota</taxon>
        <taxon>Actinomycetes</taxon>
        <taxon>Micrococcales</taxon>
        <taxon>Micrococcaceae</taxon>
        <taxon>Rothia</taxon>
    </lineage>
</organism>
<dbReference type="EMBL" id="CP065738">
    <property type="protein sequence ID" value="QPT54192.1"/>
    <property type="molecule type" value="Genomic_DNA"/>
</dbReference>
<evidence type="ECO:0000256" key="6">
    <source>
        <dbReference type="SAM" id="Phobius"/>
    </source>
</evidence>
<feature type="transmembrane region" description="Helical" evidence="6">
    <location>
        <begin position="227"/>
        <end position="247"/>
    </location>
</feature>
<accession>A0A7T3F7U5</accession>
<dbReference type="Proteomes" id="UP000594975">
    <property type="component" value="Chromosome"/>
</dbReference>
<evidence type="ECO:0000256" key="2">
    <source>
        <dbReference type="ARBA" id="ARBA00022692"/>
    </source>
</evidence>
<keyword evidence="4 6" id="KW-0472">Membrane</keyword>
<feature type="transmembrane region" description="Helical" evidence="6">
    <location>
        <begin position="376"/>
        <end position="401"/>
    </location>
</feature>
<evidence type="ECO:0000256" key="1">
    <source>
        <dbReference type="ARBA" id="ARBA00004141"/>
    </source>
</evidence>
<comment type="subcellular location">
    <subcellularLocation>
        <location evidence="1">Membrane</location>
        <topology evidence="1">Multi-pass membrane protein</topology>
    </subcellularLocation>
</comment>
<feature type="transmembrane region" description="Helical" evidence="6">
    <location>
        <begin position="349"/>
        <end position="370"/>
    </location>
</feature>
<keyword evidence="3 6" id="KW-1133">Transmembrane helix</keyword>
<feature type="transmembrane region" description="Helical" evidence="6">
    <location>
        <begin position="413"/>
        <end position="432"/>
    </location>
</feature>
<evidence type="ECO:0000256" key="5">
    <source>
        <dbReference type="SAM" id="MobiDB-lite"/>
    </source>
</evidence>
<feature type="region of interest" description="Disordered" evidence="5">
    <location>
        <begin position="1"/>
        <end position="36"/>
    </location>
</feature>
<dbReference type="InterPro" id="IPR001046">
    <property type="entry name" value="NRAMP_fam"/>
</dbReference>
<dbReference type="GO" id="GO:0015086">
    <property type="term" value="F:cadmium ion transmembrane transporter activity"/>
    <property type="evidence" value="ECO:0007669"/>
    <property type="project" value="TreeGrafter"/>
</dbReference>
<dbReference type="PANTHER" id="PTHR11706">
    <property type="entry name" value="SOLUTE CARRIER PROTEIN FAMILY 11 MEMBER"/>
    <property type="match status" value="1"/>
</dbReference>
<feature type="transmembrane region" description="Helical" evidence="6">
    <location>
        <begin position="190"/>
        <end position="207"/>
    </location>
</feature>
<sequence length="443" mass="45797">MTPDPSRRSHRDRRREHRPDHDHAGHPVTESAPPTAAGDVVAKQRLPHTESKRSILLGALFLMATSAIGPGFITQTANFTVQLGAAFAFAILLSILVDIAVQLNVWRVIGVSGLRANQLAGALVPGLGAVLAVFVVFGGFVFNVGNVAGGGLGLNALLGLDPTWGGILTAALAVAVFLSRKAGAALDRIVVVLGVVMILITGYVAVVSNPPVGEALRQSVAPDVIDMAVIITLIGGTVGGYITYAGAHRMVDAGVHGVEEVRSISNASVVSIVVTGIMRFLLFLAILGVVAGGAQLAGGNLAASAFQHAAGEVGLRLFGLILWAAAISSVIGAAYTSVSFMVPRTARPLVRNGLTVAMIVVSTIVFASLGTAPANLLIIAGTVNGLILPVGFTVILVVAIFRRRDLLHGYRYPAWLIAVGVAVWALTLWLGANAVQSLGKLWG</sequence>
<reference evidence="7 8" key="1">
    <citation type="submission" date="2020-12" db="EMBL/GenBank/DDBJ databases">
        <title>FDA dAtabase for Regulatory Grade micrObial Sequences (FDA-ARGOS): Supporting development and validation of Infectious Disease Dx tests.</title>
        <authorList>
            <person name="Sproer C."/>
            <person name="Gronow S."/>
            <person name="Severitt S."/>
            <person name="Schroder I."/>
            <person name="Tallon L."/>
            <person name="Sadzewicz L."/>
            <person name="Zhao X."/>
            <person name="Boylan J."/>
            <person name="Ott S."/>
            <person name="Bowen H."/>
            <person name="Vavikolanu K."/>
            <person name="Mehta A."/>
            <person name="Aluvathingal J."/>
            <person name="Nadendla S."/>
            <person name="Lowell S."/>
            <person name="Myers T."/>
            <person name="Yan Y."/>
            <person name="Sichtig H."/>
        </authorList>
    </citation>
    <scope>NUCLEOTIDE SEQUENCE [LARGE SCALE GENOMIC DNA]</scope>
    <source>
        <strain evidence="7 8">FDAARGOS_864</strain>
    </source>
</reference>
<dbReference type="AlphaFoldDB" id="A0A7T3F7U5"/>
<gene>
    <name evidence="7" type="ORF">I6G21_03105</name>
</gene>
<dbReference type="Pfam" id="PF01566">
    <property type="entry name" value="Nramp"/>
    <property type="match status" value="1"/>
</dbReference>
<dbReference type="RefSeq" id="WP_081275473.1">
    <property type="nucleotide sequence ID" value="NZ_CP065738.1"/>
</dbReference>
<evidence type="ECO:0000313" key="8">
    <source>
        <dbReference type="Proteomes" id="UP000594975"/>
    </source>
</evidence>
<dbReference type="GeneID" id="61262349"/>
<evidence type="ECO:0000256" key="4">
    <source>
        <dbReference type="ARBA" id="ARBA00023136"/>
    </source>
</evidence>
<feature type="transmembrane region" description="Helical" evidence="6">
    <location>
        <begin position="79"/>
        <end position="101"/>
    </location>
</feature>
<feature type="transmembrane region" description="Helical" evidence="6">
    <location>
        <begin position="122"/>
        <end position="142"/>
    </location>
</feature>
<keyword evidence="2 6" id="KW-0812">Transmembrane</keyword>
<dbReference type="GO" id="GO:0005384">
    <property type="term" value="F:manganese ion transmembrane transporter activity"/>
    <property type="evidence" value="ECO:0007669"/>
    <property type="project" value="TreeGrafter"/>
</dbReference>
<dbReference type="PANTHER" id="PTHR11706:SF2">
    <property type="entry name" value="TRANSPORTER PROTEIN"/>
    <property type="match status" value="1"/>
</dbReference>
<feature type="transmembrane region" description="Helical" evidence="6">
    <location>
        <begin position="268"/>
        <end position="297"/>
    </location>
</feature>
<dbReference type="GO" id="GO:0034755">
    <property type="term" value="P:iron ion transmembrane transport"/>
    <property type="evidence" value="ECO:0007669"/>
    <property type="project" value="TreeGrafter"/>
</dbReference>
<feature type="transmembrane region" description="Helical" evidence="6">
    <location>
        <begin position="55"/>
        <end position="73"/>
    </location>
</feature>
<feature type="transmembrane region" description="Helical" evidence="6">
    <location>
        <begin position="317"/>
        <end position="342"/>
    </location>
</feature>
<dbReference type="KEGG" id="rkr:I6G21_03105"/>